<comment type="subcellular location">
    <subcellularLocation>
        <location evidence="6">Cytoplasm</location>
    </subcellularLocation>
</comment>
<dbReference type="GO" id="GO:0005829">
    <property type="term" value="C:cytosol"/>
    <property type="evidence" value="ECO:0007669"/>
    <property type="project" value="TreeGrafter"/>
</dbReference>
<dbReference type="InterPro" id="IPR015807">
    <property type="entry name" value="His-tRNA-ligase"/>
</dbReference>
<dbReference type="InterPro" id="IPR041715">
    <property type="entry name" value="HisRS-like_core"/>
</dbReference>
<dbReference type="GeneID" id="12449394"/>
<name>A0A843ACN3_9CREN</name>
<feature type="binding site" evidence="7">
    <location>
        <position position="129"/>
    </location>
    <ligand>
        <name>L-histidine</name>
        <dbReference type="ChEBI" id="CHEBI:57595"/>
    </ligand>
</feature>
<keyword evidence="6" id="KW-0963">Cytoplasm</keyword>
<accession>A0A843ACN3</accession>
<dbReference type="NCBIfam" id="TIGR00442">
    <property type="entry name" value="hisS"/>
    <property type="match status" value="1"/>
</dbReference>
<dbReference type="GO" id="GO:0006427">
    <property type="term" value="P:histidyl-tRNA aminoacylation"/>
    <property type="evidence" value="ECO:0007669"/>
    <property type="project" value="UniProtKB-UniRule"/>
</dbReference>
<dbReference type="GO" id="GO:0005524">
    <property type="term" value="F:ATP binding"/>
    <property type="evidence" value="ECO:0007669"/>
    <property type="project" value="UniProtKB-UniRule"/>
</dbReference>
<comment type="caution">
    <text evidence="9">The sequence shown here is derived from an EMBL/GenBank/DDBJ whole genome shotgun (WGS) entry which is preliminary data.</text>
</comment>
<dbReference type="HAMAP" id="MF_00127">
    <property type="entry name" value="His_tRNA_synth"/>
    <property type="match status" value="1"/>
</dbReference>
<dbReference type="PROSITE" id="PS50862">
    <property type="entry name" value="AA_TRNA_LIGASE_II"/>
    <property type="match status" value="1"/>
</dbReference>
<gene>
    <name evidence="6 9" type="primary">hisS</name>
    <name evidence="9" type="ORF">IOK49_06760</name>
</gene>
<dbReference type="Pfam" id="PF03129">
    <property type="entry name" value="HGTP_anticodon"/>
    <property type="match status" value="1"/>
</dbReference>
<dbReference type="Proteomes" id="UP000652307">
    <property type="component" value="Unassembled WGS sequence"/>
</dbReference>
<sequence length="434" mass="50646">MSSKPEVPRGFRDFPPEVMELRLKVINTVRNIFEINDFPPMDTPSIEYWETLAGKYGPEAENKLIWRFKDPFSEKEYALRYDLTVPLARYVASHPELQLPFKRHQISYVWRHEEPQRGRYREFLQADIDTVGSKFVESDAEIINTMSLVLEELGLDDFIVKINHRKILYIIFEKRLGSNVTSVLRAIDKLDKIGIDGVILELQKIGLDESSINWIINLISNRDSIDNLENIKKNLVEFDFSLEDPLNELIEFREFLAHRKHIVFDLSLVRGLDYYTGIIFEISLEKGSPGSIAGGGRYDNLIKMFKGSDLPATGGSLGIERIFDVLEERNITSKFKKKNKVFIITLNEDSYKYAWNFSYELRTRGIKTEIDLMRRNVDKQKKKGASENILFHVYIGKKEKEGRYITIVERDTGKRLELPYDKAIDYILIQLKER</sequence>
<evidence type="ECO:0000256" key="2">
    <source>
        <dbReference type="ARBA" id="ARBA00022741"/>
    </source>
</evidence>
<dbReference type="InterPro" id="IPR006195">
    <property type="entry name" value="aa-tRNA-synth_II"/>
</dbReference>
<dbReference type="PANTHER" id="PTHR11476">
    <property type="entry name" value="HISTIDYL-TRNA SYNTHETASE"/>
    <property type="match status" value="1"/>
</dbReference>
<dbReference type="GO" id="GO:0003723">
    <property type="term" value="F:RNA binding"/>
    <property type="evidence" value="ECO:0007669"/>
    <property type="project" value="TreeGrafter"/>
</dbReference>
<comment type="catalytic activity">
    <reaction evidence="5 6">
        <text>tRNA(His) + L-histidine + ATP = L-histidyl-tRNA(His) + AMP + diphosphate + H(+)</text>
        <dbReference type="Rhea" id="RHEA:17313"/>
        <dbReference type="Rhea" id="RHEA-COMP:9665"/>
        <dbReference type="Rhea" id="RHEA-COMP:9689"/>
        <dbReference type="ChEBI" id="CHEBI:15378"/>
        <dbReference type="ChEBI" id="CHEBI:30616"/>
        <dbReference type="ChEBI" id="CHEBI:33019"/>
        <dbReference type="ChEBI" id="CHEBI:57595"/>
        <dbReference type="ChEBI" id="CHEBI:78442"/>
        <dbReference type="ChEBI" id="CHEBI:78527"/>
        <dbReference type="ChEBI" id="CHEBI:456215"/>
        <dbReference type="EC" id="6.1.1.21"/>
    </reaction>
</comment>
<feature type="binding site" evidence="7">
    <location>
        <begin position="82"/>
        <end position="84"/>
    </location>
    <ligand>
        <name>L-histidine</name>
        <dbReference type="ChEBI" id="CHEBI:57595"/>
    </ligand>
</feature>
<dbReference type="OMA" id="CGGGNFK"/>
<comment type="similarity">
    <text evidence="1 6">Belongs to the class-II aminoacyl-tRNA synthetase family.</text>
</comment>
<keyword evidence="6" id="KW-0030">Aminoacyl-tRNA synthetase</keyword>
<dbReference type="InterPro" id="IPR045864">
    <property type="entry name" value="aa-tRNA-synth_II/BPL/LPL"/>
</dbReference>
<keyword evidence="4 6" id="KW-0648">Protein biosynthesis</keyword>
<dbReference type="SUPFAM" id="SSF52954">
    <property type="entry name" value="Class II aaRS ABD-related"/>
    <property type="match status" value="1"/>
</dbReference>
<dbReference type="CDD" id="cd00773">
    <property type="entry name" value="HisRS-like_core"/>
    <property type="match status" value="1"/>
</dbReference>
<organism evidence="9 10">
    <name type="scientific">Fervidicoccus fontis</name>
    <dbReference type="NCBI Taxonomy" id="683846"/>
    <lineage>
        <taxon>Archaea</taxon>
        <taxon>Thermoproteota</taxon>
        <taxon>Thermoprotei</taxon>
        <taxon>Fervidicoccales</taxon>
        <taxon>Fervidicoccaceae</taxon>
        <taxon>Fervidicoccus</taxon>
    </lineage>
</organism>
<feature type="domain" description="Aminoacyl-transfer RNA synthetases class-II family profile" evidence="8">
    <location>
        <begin position="1"/>
        <end position="326"/>
    </location>
</feature>
<dbReference type="RefSeq" id="WP_014557463.1">
    <property type="nucleotide sequence ID" value="NZ_JADEZV010000007.1"/>
</dbReference>
<evidence type="ECO:0000256" key="4">
    <source>
        <dbReference type="ARBA" id="ARBA00022917"/>
    </source>
</evidence>
<evidence type="ECO:0000256" key="5">
    <source>
        <dbReference type="ARBA" id="ARBA00047639"/>
    </source>
</evidence>
<evidence type="ECO:0000313" key="9">
    <source>
        <dbReference type="EMBL" id="MBE9391764.1"/>
    </source>
</evidence>
<evidence type="ECO:0000256" key="7">
    <source>
        <dbReference type="PIRSR" id="PIRSR001549-1"/>
    </source>
</evidence>
<keyword evidence="2 6" id="KW-0547">Nucleotide-binding</keyword>
<reference evidence="9" key="1">
    <citation type="submission" date="2020-10" db="EMBL/GenBank/DDBJ databases">
        <title>Fervidococcus fontis strain 3639Fd - the first crenarchaeon capable of growth on lipids.</title>
        <authorList>
            <person name="Kochetkova T.V."/>
            <person name="Elcheninov A.G."/>
            <person name="Toschakov S.V."/>
            <person name="Kublanov I.V."/>
        </authorList>
    </citation>
    <scope>NUCLEOTIDE SEQUENCE</scope>
    <source>
        <strain evidence="9">3639Fd</strain>
    </source>
</reference>
<keyword evidence="3 6" id="KW-0067">ATP-binding</keyword>
<proteinExistence type="inferred from homology"/>
<dbReference type="EC" id="6.1.1.21" evidence="6"/>
<dbReference type="InterPro" id="IPR004516">
    <property type="entry name" value="HisRS/HisZ"/>
</dbReference>
<feature type="binding site" evidence="7">
    <location>
        <position position="125"/>
    </location>
    <ligand>
        <name>L-histidine</name>
        <dbReference type="ChEBI" id="CHEBI:57595"/>
    </ligand>
</feature>
<evidence type="ECO:0000256" key="1">
    <source>
        <dbReference type="ARBA" id="ARBA00008226"/>
    </source>
</evidence>
<evidence type="ECO:0000256" key="3">
    <source>
        <dbReference type="ARBA" id="ARBA00022840"/>
    </source>
</evidence>
<feature type="binding site" evidence="7">
    <location>
        <position position="111"/>
    </location>
    <ligand>
        <name>L-histidine</name>
        <dbReference type="ChEBI" id="CHEBI:57595"/>
    </ligand>
</feature>
<feature type="binding site" evidence="7">
    <location>
        <position position="270"/>
    </location>
    <ligand>
        <name>L-histidine</name>
        <dbReference type="ChEBI" id="CHEBI:57595"/>
    </ligand>
</feature>
<dbReference type="AlphaFoldDB" id="A0A843ACN3"/>
<dbReference type="SUPFAM" id="SSF55681">
    <property type="entry name" value="Class II aaRS and biotin synthetases"/>
    <property type="match status" value="1"/>
</dbReference>
<keyword evidence="6 9" id="KW-0436">Ligase</keyword>
<evidence type="ECO:0000256" key="6">
    <source>
        <dbReference type="HAMAP-Rule" id="MF_00127"/>
    </source>
</evidence>
<dbReference type="PIRSF" id="PIRSF001549">
    <property type="entry name" value="His-tRNA_synth"/>
    <property type="match status" value="1"/>
</dbReference>
<dbReference type="InterPro" id="IPR004154">
    <property type="entry name" value="Anticodon-bd"/>
</dbReference>
<protein>
    <recommendedName>
        <fullName evidence="6">Histidine--tRNA ligase</fullName>
        <ecNumber evidence="6">6.1.1.21</ecNumber>
    </recommendedName>
    <alternativeName>
        <fullName evidence="6">Histidyl-tRNA synthetase</fullName>
        <shortName evidence="6">HisRS</shortName>
    </alternativeName>
</protein>
<feature type="binding site" evidence="7">
    <location>
        <begin position="274"/>
        <end position="275"/>
    </location>
    <ligand>
        <name>L-histidine</name>
        <dbReference type="ChEBI" id="CHEBI:57595"/>
    </ligand>
</feature>
<dbReference type="EMBL" id="JADEZV010000007">
    <property type="protein sequence ID" value="MBE9391764.1"/>
    <property type="molecule type" value="Genomic_DNA"/>
</dbReference>
<dbReference type="GO" id="GO:0004821">
    <property type="term" value="F:histidine-tRNA ligase activity"/>
    <property type="evidence" value="ECO:0007669"/>
    <property type="project" value="UniProtKB-UniRule"/>
</dbReference>
<dbReference type="PANTHER" id="PTHR11476:SF7">
    <property type="entry name" value="HISTIDINE--TRNA LIGASE"/>
    <property type="match status" value="1"/>
</dbReference>
<dbReference type="InterPro" id="IPR036621">
    <property type="entry name" value="Anticodon-bd_dom_sf"/>
</dbReference>
<dbReference type="Pfam" id="PF13393">
    <property type="entry name" value="tRNA-synt_His"/>
    <property type="match status" value="1"/>
</dbReference>
<evidence type="ECO:0000259" key="8">
    <source>
        <dbReference type="PROSITE" id="PS50862"/>
    </source>
</evidence>
<dbReference type="Gene3D" id="3.30.930.10">
    <property type="entry name" value="Bira Bifunctional Protein, Domain 2"/>
    <property type="match status" value="1"/>
</dbReference>
<dbReference type="Gene3D" id="3.40.50.800">
    <property type="entry name" value="Anticodon-binding domain"/>
    <property type="match status" value="1"/>
</dbReference>
<evidence type="ECO:0000313" key="10">
    <source>
        <dbReference type="Proteomes" id="UP000652307"/>
    </source>
</evidence>